<dbReference type="OrthoDB" id="2426094at2759"/>
<evidence type="ECO:0000313" key="2">
    <source>
        <dbReference type="Proteomes" id="UP000266861"/>
    </source>
</evidence>
<gene>
    <name evidence="1" type="ORF">Glove_21g15</name>
</gene>
<sequence>MTCSRQNLFGPKINEDGIVCWHTQLPVRVNFKIASEIKILLPYATEYMLFTKIWMDNRAVKEGIANNSWYFGKKKKAGSLTGEEITLGQLMGIDVYLWKKTREYVSHICYELRSVPIPQGPPGSFRTPSNL</sequence>
<accession>A0A397JRH1</accession>
<organism evidence="1 2">
    <name type="scientific">Diversispora epigaea</name>
    <dbReference type="NCBI Taxonomy" id="1348612"/>
    <lineage>
        <taxon>Eukaryota</taxon>
        <taxon>Fungi</taxon>
        <taxon>Fungi incertae sedis</taxon>
        <taxon>Mucoromycota</taxon>
        <taxon>Glomeromycotina</taxon>
        <taxon>Glomeromycetes</taxon>
        <taxon>Diversisporales</taxon>
        <taxon>Diversisporaceae</taxon>
        <taxon>Diversispora</taxon>
    </lineage>
</organism>
<evidence type="ECO:0000313" key="1">
    <source>
        <dbReference type="EMBL" id="RHZ88626.1"/>
    </source>
</evidence>
<comment type="caution">
    <text evidence="1">The sequence shown here is derived from an EMBL/GenBank/DDBJ whole genome shotgun (WGS) entry which is preliminary data.</text>
</comment>
<reference evidence="1 2" key="1">
    <citation type="submission" date="2018-08" db="EMBL/GenBank/DDBJ databases">
        <title>Genome and evolution of the arbuscular mycorrhizal fungus Diversispora epigaea (formerly Glomus versiforme) and its bacterial endosymbionts.</title>
        <authorList>
            <person name="Sun X."/>
            <person name="Fei Z."/>
            <person name="Harrison M."/>
        </authorList>
    </citation>
    <scope>NUCLEOTIDE SEQUENCE [LARGE SCALE GENOMIC DNA]</scope>
    <source>
        <strain evidence="1 2">IT104</strain>
    </source>
</reference>
<proteinExistence type="predicted"/>
<dbReference type="AlphaFoldDB" id="A0A397JRH1"/>
<dbReference type="EMBL" id="PQFF01000019">
    <property type="protein sequence ID" value="RHZ88626.1"/>
    <property type="molecule type" value="Genomic_DNA"/>
</dbReference>
<name>A0A397JRH1_9GLOM</name>
<dbReference type="Proteomes" id="UP000266861">
    <property type="component" value="Unassembled WGS sequence"/>
</dbReference>
<keyword evidence="2" id="KW-1185">Reference proteome</keyword>
<protein>
    <submittedName>
        <fullName evidence="1">Uncharacterized protein</fullName>
    </submittedName>
</protein>